<dbReference type="InterPro" id="IPR045851">
    <property type="entry name" value="AMP-bd_C_sf"/>
</dbReference>
<keyword evidence="11" id="KW-1185">Reference proteome</keyword>
<feature type="domain" description="Flagellar M-ring N-terminal" evidence="9">
    <location>
        <begin position="36"/>
        <end position="200"/>
    </location>
</feature>
<dbReference type="GO" id="GO:0009279">
    <property type="term" value="C:cell outer membrane"/>
    <property type="evidence" value="ECO:0007669"/>
    <property type="project" value="UniProtKB-SubCell"/>
</dbReference>
<dbReference type="Gene3D" id="3.30.70.1530">
    <property type="entry name" value="Hypothetical protein rpa1041"/>
    <property type="match status" value="1"/>
</dbReference>
<dbReference type="InterPro" id="IPR006182">
    <property type="entry name" value="FliF_N_dom"/>
</dbReference>
<protein>
    <recommendedName>
        <fullName evidence="8">Lipoprotein</fullName>
    </recommendedName>
</protein>
<evidence type="ECO:0000256" key="7">
    <source>
        <dbReference type="ARBA" id="ARBA00023288"/>
    </source>
</evidence>
<dbReference type="InterPro" id="IPR043427">
    <property type="entry name" value="YscJ/FliF"/>
</dbReference>
<dbReference type="AlphaFoldDB" id="A0A285QX68"/>
<dbReference type="NCBIfam" id="TIGR02544">
    <property type="entry name" value="III_secr_YscJ"/>
    <property type="match status" value="1"/>
</dbReference>
<dbReference type="GO" id="GO:0009306">
    <property type="term" value="P:protein secretion"/>
    <property type="evidence" value="ECO:0007669"/>
    <property type="project" value="InterPro"/>
</dbReference>
<keyword evidence="6 8" id="KW-0998">Cell outer membrane</keyword>
<comment type="similarity">
    <text evidence="2 8">Belongs to the YscJ lipoprotein family.</text>
</comment>
<evidence type="ECO:0000256" key="6">
    <source>
        <dbReference type="ARBA" id="ARBA00023237"/>
    </source>
</evidence>
<accession>A0A285QX68</accession>
<evidence type="ECO:0000256" key="4">
    <source>
        <dbReference type="ARBA" id="ARBA00023136"/>
    </source>
</evidence>
<keyword evidence="5 8" id="KW-0564">Palmitate</keyword>
<evidence type="ECO:0000256" key="8">
    <source>
        <dbReference type="RuleBase" id="RU364102"/>
    </source>
</evidence>
<dbReference type="PRINTS" id="PR01338">
    <property type="entry name" value="TYPE3OMKPROT"/>
</dbReference>
<evidence type="ECO:0000256" key="2">
    <source>
        <dbReference type="ARBA" id="ARBA00009509"/>
    </source>
</evidence>
<feature type="transmembrane region" description="Helical" evidence="8">
    <location>
        <begin position="214"/>
        <end position="238"/>
    </location>
</feature>
<reference evidence="10 11" key="1">
    <citation type="submission" date="2017-07" db="EMBL/GenBank/DDBJ databases">
        <authorList>
            <person name="Sun Z.S."/>
            <person name="Albrecht U."/>
            <person name="Echele G."/>
            <person name="Lee C.C."/>
        </authorList>
    </citation>
    <scope>NUCLEOTIDE SEQUENCE [LARGE SCALE GENOMIC DNA]</scope>
    <source>
        <strain evidence="10 11">CGMCC 1.12672</strain>
    </source>
</reference>
<gene>
    <name evidence="10" type="ORF">SAMN06297144_1546</name>
</gene>
<keyword evidence="8" id="KW-0812">Transmembrane</keyword>
<keyword evidence="8" id="KW-1133">Transmembrane helix</keyword>
<keyword evidence="3 8" id="KW-0732">Signal</keyword>
<dbReference type="Pfam" id="PF01514">
    <property type="entry name" value="YscJ_FliF"/>
    <property type="match status" value="1"/>
</dbReference>
<organism evidence="10 11">
    <name type="scientific">Sphingomonas guangdongensis</name>
    <dbReference type="NCBI Taxonomy" id="1141890"/>
    <lineage>
        <taxon>Bacteria</taxon>
        <taxon>Pseudomonadati</taxon>
        <taxon>Pseudomonadota</taxon>
        <taxon>Alphaproteobacteria</taxon>
        <taxon>Sphingomonadales</taxon>
        <taxon>Sphingomonadaceae</taxon>
        <taxon>Sphingomonas</taxon>
    </lineage>
</organism>
<comment type="subcellular location">
    <subcellularLocation>
        <location evidence="1">Cell outer membrane</location>
        <topology evidence="1">Lipid-anchor</topology>
    </subcellularLocation>
</comment>
<dbReference type="PANTHER" id="PTHR30046:SF2">
    <property type="entry name" value="YOP PROTEINS TRANSLOCATION LIPOPROTEIN J"/>
    <property type="match status" value="1"/>
</dbReference>
<proteinExistence type="inferred from homology"/>
<evidence type="ECO:0000256" key="1">
    <source>
        <dbReference type="ARBA" id="ARBA00004459"/>
    </source>
</evidence>
<evidence type="ECO:0000256" key="3">
    <source>
        <dbReference type="ARBA" id="ARBA00022729"/>
    </source>
</evidence>
<name>A0A285QX68_9SPHN</name>
<dbReference type="EMBL" id="OBMI01000002">
    <property type="protein sequence ID" value="SOB86441.1"/>
    <property type="molecule type" value="Genomic_DNA"/>
</dbReference>
<dbReference type="InterPro" id="IPR003282">
    <property type="entry name" value="T3SS_SctJ"/>
</dbReference>
<dbReference type="Gene3D" id="3.30.300.30">
    <property type="match status" value="1"/>
</dbReference>
<evidence type="ECO:0000256" key="5">
    <source>
        <dbReference type="ARBA" id="ARBA00023139"/>
    </source>
</evidence>
<keyword evidence="7 8" id="KW-0449">Lipoprotein</keyword>
<sequence>MASSSSSSSRARPLTRSLRCGVGALALLVAACSGQEIHTGLTEREANEIVAVLGTAGVTASKDAGEKETWSVSVPQGDFAKAVEVLRANGLPRENFESLGTVFKKEGFTSSPLSERARLIYGLSQELSRTISDIDGVVQARVHVTMPEPHPLSREAAPASASVFVKYRPGFDLRNQTGAIKSLVTNGVEGLTYDRVSVVMLPARPLPVPAEAGWSGIAGTVAAVLAGLAALIAAVVLARTLPGRLRKRRAAGTAVTPTHLG</sequence>
<evidence type="ECO:0000259" key="9">
    <source>
        <dbReference type="Pfam" id="PF01514"/>
    </source>
</evidence>
<evidence type="ECO:0000313" key="11">
    <source>
        <dbReference type="Proteomes" id="UP000219494"/>
    </source>
</evidence>
<dbReference type="PANTHER" id="PTHR30046">
    <property type="entry name" value="FLAGELLAR M-RING PROTEIN"/>
    <property type="match status" value="1"/>
</dbReference>
<keyword evidence="4 8" id="KW-0472">Membrane</keyword>
<dbReference type="Proteomes" id="UP000219494">
    <property type="component" value="Unassembled WGS sequence"/>
</dbReference>
<evidence type="ECO:0000313" key="10">
    <source>
        <dbReference type="EMBL" id="SOB86441.1"/>
    </source>
</evidence>